<dbReference type="Pfam" id="PF00664">
    <property type="entry name" value="ABC_membrane"/>
    <property type="match status" value="1"/>
</dbReference>
<dbReference type="InterPro" id="IPR017871">
    <property type="entry name" value="ABC_transporter-like_CS"/>
</dbReference>
<keyword evidence="5 8" id="KW-1133">Transmembrane helix</keyword>
<dbReference type="PANTHER" id="PTHR24221">
    <property type="entry name" value="ATP-BINDING CASSETTE SUB-FAMILY B"/>
    <property type="match status" value="1"/>
</dbReference>
<sequence>MSADTAAASASADSSGSGDLISSGSLTGTSASTGPTSAAGGPAPGQAASAVGTDTAVAWINAHAGPGRVLFRVSALAEVAATCALIAGWALLGAGISAWMASGSGAAGTEVFGSGPGAALWFFVGAAIAAPVRLVLRVLAARFAAAGRDRVSAAIRTQLVPDLLAVSGTTSASDAADALIDDAPVVARYLAGSRPLRIAAAPSTLLILAAVAVVHWPVAVLLALCTALLPLNLRLAGQATLTAGERQLAASRRLSAVVTESVRGLPTLVSLRARERRRDVLGRASTRLEKSTLRVLTFAFLSGAVMDVAVTFAIAVSATYTGLVLLGFLTLPGAPALGLGGALFVLLLCPAYFAPAQRAARGFHDRDDALVATRAILTASAGPEREAGLGPGRTASRGRGPTAEQGAGRTAGGEPERETGREPGSTGGGAETAPEGTEAVSVGTDVVDAPATGTAATGTNPLTGPVPAAHLRGPHLELDHLGVGVGSSPILTDITMTLPAGEWTAISGPSGSGKTTLLQVIAGRRVPTTGTIRRSGGPGGPGASGESIAHGWLGSDTVILGTTFAENISLGDESITAADVRAAAHTAGLDEVLASLPDGIDTALGTLGRQLSAGERRRVAIARLVAADRSLWILDEPTAHLDRATEAAILRTLRAASTGRTVVIATHSPAVIAVADHTHELRAGSLTSGAAADLTGGDA</sequence>
<name>A0A7T4A1F4_9MICO</name>
<evidence type="ECO:0000256" key="1">
    <source>
        <dbReference type="ARBA" id="ARBA00004651"/>
    </source>
</evidence>
<evidence type="ECO:0000256" key="8">
    <source>
        <dbReference type="SAM" id="Phobius"/>
    </source>
</evidence>
<evidence type="ECO:0000256" key="5">
    <source>
        <dbReference type="ARBA" id="ARBA00022989"/>
    </source>
</evidence>
<dbReference type="PANTHER" id="PTHR24221:SF261">
    <property type="entry name" value="GLUTATHIONE_L-CYSTEINE TRANSPORT SYSTEM ATP-BINDING_PERMEASE PROTEIN CYDD"/>
    <property type="match status" value="1"/>
</dbReference>
<dbReference type="PROSITE" id="PS50893">
    <property type="entry name" value="ABC_TRANSPORTER_2"/>
    <property type="match status" value="1"/>
</dbReference>
<feature type="domain" description="ABC transmembrane type-1" evidence="10">
    <location>
        <begin position="84"/>
        <end position="365"/>
    </location>
</feature>
<feature type="domain" description="ABC transporter" evidence="9">
    <location>
        <begin position="476"/>
        <end position="699"/>
    </location>
</feature>
<protein>
    <submittedName>
        <fullName evidence="11">ATP-binding cassette domain-containing protein</fullName>
    </submittedName>
</protein>
<dbReference type="GO" id="GO:0005886">
    <property type="term" value="C:plasma membrane"/>
    <property type="evidence" value="ECO:0007669"/>
    <property type="project" value="UniProtKB-SubCell"/>
</dbReference>
<evidence type="ECO:0000256" key="2">
    <source>
        <dbReference type="ARBA" id="ARBA00022692"/>
    </source>
</evidence>
<feature type="transmembrane region" description="Helical" evidence="8">
    <location>
        <begin position="205"/>
        <end position="233"/>
    </location>
</feature>
<feature type="region of interest" description="Disordered" evidence="7">
    <location>
        <begin position="382"/>
        <end position="439"/>
    </location>
</feature>
<comment type="subcellular location">
    <subcellularLocation>
        <location evidence="1">Cell membrane</location>
        <topology evidence="1">Multi-pass membrane protein</topology>
    </subcellularLocation>
</comment>
<evidence type="ECO:0000313" key="11">
    <source>
        <dbReference type="EMBL" id="QQB15493.1"/>
    </source>
</evidence>
<evidence type="ECO:0000313" key="12">
    <source>
        <dbReference type="Proteomes" id="UP000595374"/>
    </source>
</evidence>
<dbReference type="Proteomes" id="UP000595374">
    <property type="component" value="Chromosome"/>
</dbReference>
<dbReference type="InterPro" id="IPR003593">
    <property type="entry name" value="AAA+_ATPase"/>
</dbReference>
<evidence type="ECO:0000256" key="3">
    <source>
        <dbReference type="ARBA" id="ARBA00022741"/>
    </source>
</evidence>
<dbReference type="AlphaFoldDB" id="A0A7T4A1F4"/>
<feature type="transmembrane region" description="Helical" evidence="8">
    <location>
        <begin position="292"/>
        <end position="316"/>
    </location>
</feature>
<keyword evidence="6 8" id="KW-0472">Membrane</keyword>
<dbReference type="Pfam" id="PF00005">
    <property type="entry name" value="ABC_tran"/>
    <property type="match status" value="1"/>
</dbReference>
<dbReference type="PROSITE" id="PS00211">
    <property type="entry name" value="ABC_TRANSPORTER_1"/>
    <property type="match status" value="1"/>
</dbReference>
<dbReference type="EMBL" id="CP065989">
    <property type="protein sequence ID" value="QQB15493.1"/>
    <property type="molecule type" value="Genomic_DNA"/>
</dbReference>
<feature type="region of interest" description="Disordered" evidence="7">
    <location>
        <begin position="1"/>
        <end position="47"/>
    </location>
</feature>
<evidence type="ECO:0000256" key="6">
    <source>
        <dbReference type="ARBA" id="ARBA00023136"/>
    </source>
</evidence>
<gene>
    <name evidence="11" type="ORF">I6H47_06020</name>
</gene>
<dbReference type="GO" id="GO:0016887">
    <property type="term" value="F:ATP hydrolysis activity"/>
    <property type="evidence" value="ECO:0007669"/>
    <property type="project" value="InterPro"/>
</dbReference>
<dbReference type="InterPro" id="IPR039421">
    <property type="entry name" value="Type_1_exporter"/>
</dbReference>
<keyword evidence="4 11" id="KW-0067">ATP-binding</keyword>
<evidence type="ECO:0000256" key="4">
    <source>
        <dbReference type="ARBA" id="ARBA00022840"/>
    </source>
</evidence>
<dbReference type="GO" id="GO:0034040">
    <property type="term" value="F:ATPase-coupled lipid transmembrane transporter activity"/>
    <property type="evidence" value="ECO:0007669"/>
    <property type="project" value="TreeGrafter"/>
</dbReference>
<proteinExistence type="predicted"/>
<organism evidence="11 12">
    <name type="scientific">Brevibacterium casei</name>
    <dbReference type="NCBI Taxonomy" id="33889"/>
    <lineage>
        <taxon>Bacteria</taxon>
        <taxon>Bacillati</taxon>
        <taxon>Actinomycetota</taxon>
        <taxon>Actinomycetes</taxon>
        <taxon>Micrococcales</taxon>
        <taxon>Brevibacteriaceae</taxon>
        <taxon>Brevibacterium</taxon>
    </lineage>
</organism>
<feature type="transmembrane region" description="Helical" evidence="8">
    <location>
        <begin position="119"/>
        <end position="140"/>
    </location>
</feature>
<reference evidence="11 12" key="1">
    <citation type="submission" date="2020-12" db="EMBL/GenBank/DDBJ databases">
        <title>FDA dAtabase for Regulatory Grade micrObial Sequences (FDA-ARGOS): Supporting development and validation of Infectious Disease Dx tests.</title>
        <authorList>
            <person name="Sproer C."/>
            <person name="Gronow S."/>
            <person name="Severitt S."/>
            <person name="Schroder I."/>
            <person name="Tallon L."/>
            <person name="Sadzewicz L."/>
            <person name="Zhao X."/>
            <person name="Boylan J."/>
            <person name="Ott S."/>
            <person name="Bowen H."/>
            <person name="Vavikolanu K."/>
            <person name="Mehta A."/>
            <person name="Aluvathingal J."/>
            <person name="Nadendla S."/>
            <person name="Lowell S."/>
            <person name="Myers T."/>
            <person name="Yan Y."/>
            <person name="Sichtig H."/>
        </authorList>
    </citation>
    <scope>NUCLEOTIDE SEQUENCE [LARGE SCALE GENOMIC DNA]</scope>
    <source>
        <strain evidence="11 12">FDAARGOS_990</strain>
    </source>
</reference>
<dbReference type="InterPro" id="IPR011527">
    <property type="entry name" value="ABC1_TM_dom"/>
</dbReference>
<evidence type="ECO:0000259" key="10">
    <source>
        <dbReference type="PROSITE" id="PS50929"/>
    </source>
</evidence>
<dbReference type="SUPFAM" id="SSF52540">
    <property type="entry name" value="P-loop containing nucleoside triphosphate hydrolases"/>
    <property type="match status" value="1"/>
</dbReference>
<keyword evidence="3" id="KW-0547">Nucleotide-binding</keyword>
<dbReference type="InterPro" id="IPR027417">
    <property type="entry name" value="P-loop_NTPase"/>
</dbReference>
<accession>A0A7T4A1F4</accession>
<dbReference type="GO" id="GO:0005524">
    <property type="term" value="F:ATP binding"/>
    <property type="evidence" value="ECO:0007669"/>
    <property type="project" value="UniProtKB-KW"/>
</dbReference>
<feature type="transmembrane region" description="Helical" evidence="8">
    <location>
        <begin position="75"/>
        <end position="99"/>
    </location>
</feature>
<evidence type="ECO:0000259" key="9">
    <source>
        <dbReference type="PROSITE" id="PS50893"/>
    </source>
</evidence>
<dbReference type="InterPro" id="IPR036640">
    <property type="entry name" value="ABC1_TM_sf"/>
</dbReference>
<keyword evidence="2 8" id="KW-0812">Transmembrane</keyword>
<dbReference type="Gene3D" id="1.20.1560.10">
    <property type="entry name" value="ABC transporter type 1, transmembrane domain"/>
    <property type="match status" value="1"/>
</dbReference>
<evidence type="ECO:0000256" key="7">
    <source>
        <dbReference type="SAM" id="MobiDB-lite"/>
    </source>
</evidence>
<dbReference type="SUPFAM" id="SSF90123">
    <property type="entry name" value="ABC transporter transmembrane region"/>
    <property type="match status" value="1"/>
</dbReference>
<dbReference type="Gene3D" id="3.40.50.300">
    <property type="entry name" value="P-loop containing nucleotide triphosphate hydrolases"/>
    <property type="match status" value="1"/>
</dbReference>
<dbReference type="GO" id="GO:0140359">
    <property type="term" value="F:ABC-type transporter activity"/>
    <property type="evidence" value="ECO:0007669"/>
    <property type="project" value="InterPro"/>
</dbReference>
<dbReference type="RefSeq" id="WP_198500478.1">
    <property type="nucleotide sequence ID" value="NZ_CP065989.1"/>
</dbReference>
<dbReference type="InterPro" id="IPR003439">
    <property type="entry name" value="ABC_transporter-like_ATP-bd"/>
</dbReference>
<dbReference type="PROSITE" id="PS50929">
    <property type="entry name" value="ABC_TM1F"/>
    <property type="match status" value="1"/>
</dbReference>
<dbReference type="SMART" id="SM00382">
    <property type="entry name" value="AAA"/>
    <property type="match status" value="1"/>
</dbReference>